<evidence type="ECO:0000313" key="4">
    <source>
        <dbReference type="EMBL" id="MBB4135134.1"/>
    </source>
</evidence>
<dbReference type="SUPFAM" id="SSF51905">
    <property type="entry name" value="FAD/NAD(P)-binding domain"/>
    <property type="match status" value="1"/>
</dbReference>
<keyword evidence="2" id="KW-0520">NAD</keyword>
<evidence type="ECO:0000313" key="5">
    <source>
        <dbReference type="Proteomes" id="UP000551501"/>
    </source>
</evidence>
<dbReference type="InterPro" id="IPR002938">
    <property type="entry name" value="FAD-bd"/>
</dbReference>
<dbReference type="GO" id="GO:0016491">
    <property type="term" value="F:oxidoreductase activity"/>
    <property type="evidence" value="ECO:0007669"/>
    <property type="project" value="UniProtKB-KW"/>
</dbReference>
<dbReference type="AlphaFoldDB" id="A0A840EXT1"/>
<dbReference type="Gene3D" id="3.50.50.60">
    <property type="entry name" value="FAD/NAD(P)-binding domain"/>
    <property type="match status" value="1"/>
</dbReference>
<accession>A0A840EXT1</accession>
<dbReference type="RefSeq" id="WP_183370226.1">
    <property type="nucleotide sequence ID" value="NZ_BAABHL010000076.1"/>
</dbReference>
<protein>
    <submittedName>
        <fullName evidence="4">2-polyprenyl-6-methoxyphenol hydroxylase-like FAD-dependent oxidoreductase</fullName>
    </submittedName>
</protein>
<dbReference type="InterPro" id="IPR036188">
    <property type="entry name" value="FAD/NAD-bd_sf"/>
</dbReference>
<comment type="caution">
    <text evidence="4">The sequence shown here is derived from an EMBL/GenBank/DDBJ whole genome shotgun (WGS) entry which is preliminary data.</text>
</comment>
<reference evidence="4 5" key="1">
    <citation type="submission" date="2020-08" db="EMBL/GenBank/DDBJ databases">
        <title>Sequencing the genomes of 1000 actinobacteria strains.</title>
        <authorList>
            <person name="Klenk H.-P."/>
        </authorList>
    </citation>
    <scope>NUCLEOTIDE SEQUENCE [LARGE SCALE GENOMIC DNA]</scope>
    <source>
        <strain evidence="4 5">DSM 45298</strain>
    </source>
</reference>
<organism evidence="4 5">
    <name type="scientific">Gordonia humi</name>
    <dbReference type="NCBI Taxonomy" id="686429"/>
    <lineage>
        <taxon>Bacteria</taxon>
        <taxon>Bacillati</taxon>
        <taxon>Actinomycetota</taxon>
        <taxon>Actinomycetes</taxon>
        <taxon>Mycobacteriales</taxon>
        <taxon>Gordoniaceae</taxon>
        <taxon>Gordonia</taxon>
    </lineage>
</organism>
<feature type="domain" description="FAD-binding" evidence="3">
    <location>
        <begin position="2"/>
        <end position="344"/>
    </location>
</feature>
<dbReference type="PANTHER" id="PTHR43476">
    <property type="entry name" value="3-(3-HYDROXY-PHENYL)PROPIONATE/3-HYDROXYCINNAMIC ACID HYDROXYLASE"/>
    <property type="match status" value="1"/>
</dbReference>
<evidence type="ECO:0000259" key="3">
    <source>
        <dbReference type="Pfam" id="PF01494"/>
    </source>
</evidence>
<name>A0A840EXT1_9ACTN</name>
<sequence>MDTDIVVIGGGVAGSAFAARMGAAGFGVIVLEREAAYRDMVRGEAMVPWGFLEAVELGVADAIMGADGRSVITRMVPYGDSLTVDAAQRRASDLTEVVPGAPGVIAVGHPELRSALADAAESAGATVLRGVRRSSVQAGSHPTVRYQRDGRIGELSCRLVVAADGKFSTTRAALGVDMHSTVPRVKLTGMLVDDGGVWDRRVTSIAVDGRNQYIVIPRAGNRLRLYVGRRVDDPEPLTGPQSIPDFLDAYRTPIFPDSDRLAESTPAGPCAAFSMCDSWTDTPVVDGAALIGDAAGWSNPLTAQGLSIGLRDARMLAEALLNDTTWNPETLSSYARERAERMRRLRFSTALTDLVSGFGMVDRTARRSRILAALAERPELGSALAAVHSGPWSIPEDAFASDILMTLALA</sequence>
<dbReference type="EMBL" id="JACIFP010000001">
    <property type="protein sequence ID" value="MBB4135134.1"/>
    <property type="molecule type" value="Genomic_DNA"/>
</dbReference>
<dbReference type="PRINTS" id="PR00420">
    <property type="entry name" value="RNGMNOXGNASE"/>
</dbReference>
<proteinExistence type="predicted"/>
<dbReference type="GO" id="GO:0071949">
    <property type="term" value="F:FAD binding"/>
    <property type="evidence" value="ECO:0007669"/>
    <property type="project" value="InterPro"/>
</dbReference>
<gene>
    <name evidence="4" type="ORF">BKA16_001686</name>
</gene>
<dbReference type="InterPro" id="IPR050631">
    <property type="entry name" value="PheA/TfdB_FAD_monoxygenase"/>
</dbReference>
<evidence type="ECO:0000256" key="1">
    <source>
        <dbReference type="ARBA" id="ARBA00023002"/>
    </source>
</evidence>
<dbReference type="PANTHER" id="PTHR43476:SF4">
    <property type="entry name" value="BLR0106 PROTEIN"/>
    <property type="match status" value="1"/>
</dbReference>
<keyword evidence="5" id="KW-1185">Reference proteome</keyword>
<dbReference type="Proteomes" id="UP000551501">
    <property type="component" value="Unassembled WGS sequence"/>
</dbReference>
<dbReference type="Pfam" id="PF01494">
    <property type="entry name" value="FAD_binding_3"/>
    <property type="match status" value="1"/>
</dbReference>
<keyword evidence="1" id="KW-0560">Oxidoreductase</keyword>
<evidence type="ECO:0000256" key="2">
    <source>
        <dbReference type="ARBA" id="ARBA00023027"/>
    </source>
</evidence>